<dbReference type="InterPro" id="IPR000943">
    <property type="entry name" value="RNA_pol_sigma70"/>
</dbReference>
<dbReference type="InterPro" id="IPR007759">
    <property type="entry name" value="Asxl_HARE-HTH"/>
</dbReference>
<feature type="domain" description="HTH HARE-type" evidence="2">
    <location>
        <begin position="219"/>
        <end position="281"/>
    </location>
</feature>
<dbReference type="Pfam" id="PF05066">
    <property type="entry name" value="HARE-HTH"/>
    <property type="match status" value="1"/>
</dbReference>
<dbReference type="PANTHER" id="PTHR30603">
    <property type="entry name" value="RNA POLYMERASE SIGMA FACTOR RPO"/>
    <property type="match status" value="1"/>
</dbReference>
<dbReference type="InterPro" id="IPR038087">
    <property type="entry name" value="RNAP_delta_N_dom_sf"/>
</dbReference>
<keyword evidence="1" id="KW-0804">Transcription</keyword>
<dbReference type="EMBL" id="MFUP01000015">
    <property type="protein sequence ID" value="OGI87176.1"/>
    <property type="molecule type" value="Genomic_DNA"/>
</dbReference>
<dbReference type="Pfam" id="PF04545">
    <property type="entry name" value="Sigma70_r4"/>
    <property type="match status" value="1"/>
</dbReference>
<proteinExistence type="predicted"/>
<dbReference type="SUPFAM" id="SSF88659">
    <property type="entry name" value="Sigma3 and sigma4 domains of RNA polymerase sigma factors"/>
    <property type="match status" value="1"/>
</dbReference>
<dbReference type="AlphaFoldDB" id="A0A1F6WZ47"/>
<dbReference type="Gene3D" id="1.10.10.10">
    <property type="entry name" value="Winged helix-like DNA-binding domain superfamily/Winged helix DNA-binding domain"/>
    <property type="match status" value="1"/>
</dbReference>
<dbReference type="Gene3D" id="1.10.10.1250">
    <property type="entry name" value="RNA polymerase, subunit delta, N-terminal domain"/>
    <property type="match status" value="1"/>
</dbReference>
<dbReference type="InterPro" id="IPR007630">
    <property type="entry name" value="RNA_pol_sigma70_r4"/>
</dbReference>
<dbReference type="InterPro" id="IPR050239">
    <property type="entry name" value="Sigma-70_RNA_pol_init_factors"/>
</dbReference>
<name>A0A1F6WZ47_9BACT</name>
<evidence type="ECO:0000313" key="4">
    <source>
        <dbReference type="Proteomes" id="UP000185809"/>
    </source>
</evidence>
<reference evidence="3 4" key="1">
    <citation type="journal article" date="2016" name="Nat. Commun.">
        <title>Thousands of microbial genomes shed light on interconnected biogeochemical processes in an aquifer system.</title>
        <authorList>
            <person name="Anantharaman K."/>
            <person name="Brown C.T."/>
            <person name="Hug L.A."/>
            <person name="Sharon I."/>
            <person name="Castelle C.J."/>
            <person name="Probst A.J."/>
            <person name="Thomas B.C."/>
            <person name="Singh A."/>
            <person name="Wilkins M.J."/>
            <person name="Karaoz U."/>
            <person name="Brodie E.L."/>
            <person name="Williams K.H."/>
            <person name="Hubbard S.S."/>
            <person name="Banfield J.F."/>
        </authorList>
    </citation>
    <scope>NUCLEOTIDE SEQUENCE [LARGE SCALE GENOMIC DNA]</scope>
</reference>
<protein>
    <recommendedName>
        <fullName evidence="2">HTH HARE-type domain-containing protein</fullName>
    </recommendedName>
</protein>
<dbReference type="PRINTS" id="PR00046">
    <property type="entry name" value="SIGMA70FCT"/>
</dbReference>
<accession>A0A1F6WZ47</accession>
<evidence type="ECO:0000313" key="3">
    <source>
        <dbReference type="EMBL" id="OGI87176.1"/>
    </source>
</evidence>
<dbReference type="GO" id="GO:0003700">
    <property type="term" value="F:DNA-binding transcription factor activity"/>
    <property type="evidence" value="ECO:0007669"/>
    <property type="project" value="InterPro"/>
</dbReference>
<dbReference type="InterPro" id="IPR036388">
    <property type="entry name" value="WH-like_DNA-bd_sf"/>
</dbReference>
<dbReference type="Proteomes" id="UP000185809">
    <property type="component" value="Unassembled WGS sequence"/>
</dbReference>
<dbReference type="InterPro" id="IPR013324">
    <property type="entry name" value="RNA_pol_sigma_r3/r4-like"/>
</dbReference>
<sequence>MSTTITFKPKQVTKKIMSDLQDRVHDVICKRYGLVDDAEKQTLESIGKKYGITRERVRQIENVALNSIRKSEAFKNEEITFKELKDIIISLGSLVSENNFLSHISNDKSIQNHIHFYLVLGDEFKKHKEDDHFKTRWSVDPIISDKIHNSLKKLYAELDDEEIISESEIIKQFLNNLEDISEQYKNEEIIKRWLGISKNIDRNQLGHWGKITSSSIRTRGIKDYAFLVMREHGSPMHFSEVAKEITKIFNRKTNSATCHNELIKDSRFVLVGRGLYALKEWGYKPGVVSEVIKEILKKEGPLTKEEIIDKVLKERYLKRNTILVNLQNSKKFKKNKKDLYTLV</sequence>
<dbReference type="PROSITE" id="PS51913">
    <property type="entry name" value="HTH_HARE"/>
    <property type="match status" value="1"/>
</dbReference>
<dbReference type="PANTHER" id="PTHR30603:SF47">
    <property type="entry name" value="RNA POLYMERASE SIGMA FACTOR SIGD, CHLOROPLASTIC"/>
    <property type="match status" value="1"/>
</dbReference>
<dbReference type="GO" id="GO:0006352">
    <property type="term" value="P:DNA-templated transcription initiation"/>
    <property type="evidence" value="ECO:0007669"/>
    <property type="project" value="InterPro"/>
</dbReference>
<evidence type="ECO:0000256" key="1">
    <source>
        <dbReference type="ARBA" id="ARBA00023163"/>
    </source>
</evidence>
<comment type="caution">
    <text evidence="3">The sequence shown here is derived from an EMBL/GenBank/DDBJ whole genome shotgun (WGS) entry which is preliminary data.</text>
</comment>
<evidence type="ECO:0000259" key="2">
    <source>
        <dbReference type="PROSITE" id="PS51913"/>
    </source>
</evidence>
<organism evidence="3 4">
    <name type="scientific">Candidatus Nomurabacteria bacterium RIFCSPLOWO2_01_FULL_33_24</name>
    <dbReference type="NCBI Taxonomy" id="1801765"/>
    <lineage>
        <taxon>Bacteria</taxon>
        <taxon>Candidatus Nomuraibacteriota</taxon>
    </lineage>
</organism>
<gene>
    <name evidence="3" type="ORF">A2995_02055</name>
</gene>